<protein>
    <recommendedName>
        <fullName evidence="3">Tetratricopeptide repeat protein</fullName>
    </recommendedName>
</protein>
<evidence type="ECO:0008006" key="3">
    <source>
        <dbReference type="Google" id="ProtNLM"/>
    </source>
</evidence>
<name>A0A975PG27_9BACT</name>
<dbReference type="RefSeq" id="WP_211632272.1">
    <property type="nucleotide sequence ID" value="NZ_CP073100.1"/>
</dbReference>
<keyword evidence="2" id="KW-1185">Reference proteome</keyword>
<reference evidence="1" key="1">
    <citation type="submission" date="2021-04" db="EMBL/GenBank/DDBJ databases">
        <title>Luteolibacter sp. 32A isolated from the skin of an Anderson's salamander (Ambystoma andersonii).</title>
        <authorList>
            <person name="Spergser J."/>
            <person name="Busse H.-J."/>
        </authorList>
    </citation>
    <scope>NUCLEOTIDE SEQUENCE</scope>
    <source>
        <strain evidence="1">32A</strain>
    </source>
</reference>
<sequence length="120" mass="13190">MPMTIEEVQGYALLGMYQEAWDAALDLDPDDRMVADVWRVRAGCAPHLGAWDEGEVLAELLRHGSDNDRMVAFTFFHKFAVHLLALGKMGEAKAAVKKASEAAPARRLALLDDPALAALW</sequence>
<accession>A0A975PG27</accession>
<dbReference type="EMBL" id="CP073100">
    <property type="protein sequence ID" value="QUE51941.1"/>
    <property type="molecule type" value="Genomic_DNA"/>
</dbReference>
<organism evidence="1 2">
    <name type="scientific">Luteolibacter ambystomatis</name>
    <dbReference type="NCBI Taxonomy" id="2824561"/>
    <lineage>
        <taxon>Bacteria</taxon>
        <taxon>Pseudomonadati</taxon>
        <taxon>Verrucomicrobiota</taxon>
        <taxon>Verrucomicrobiia</taxon>
        <taxon>Verrucomicrobiales</taxon>
        <taxon>Verrucomicrobiaceae</taxon>
        <taxon>Luteolibacter</taxon>
    </lineage>
</organism>
<gene>
    <name evidence="1" type="ORF">KBB96_03400</name>
</gene>
<proteinExistence type="predicted"/>
<evidence type="ECO:0000313" key="1">
    <source>
        <dbReference type="EMBL" id="QUE51941.1"/>
    </source>
</evidence>
<dbReference type="InterPro" id="IPR011990">
    <property type="entry name" value="TPR-like_helical_dom_sf"/>
</dbReference>
<dbReference type="Proteomes" id="UP000676169">
    <property type="component" value="Chromosome"/>
</dbReference>
<dbReference type="AlphaFoldDB" id="A0A975PG27"/>
<dbReference type="SUPFAM" id="SSF48452">
    <property type="entry name" value="TPR-like"/>
    <property type="match status" value="1"/>
</dbReference>
<evidence type="ECO:0000313" key="2">
    <source>
        <dbReference type="Proteomes" id="UP000676169"/>
    </source>
</evidence>
<dbReference type="KEGG" id="lamb:KBB96_03400"/>